<dbReference type="EMBL" id="CAJOBP010001208">
    <property type="protein sequence ID" value="CAF4263891.1"/>
    <property type="molecule type" value="Genomic_DNA"/>
</dbReference>
<reference evidence="2" key="1">
    <citation type="submission" date="2021-02" db="EMBL/GenBank/DDBJ databases">
        <authorList>
            <person name="Nowell W R."/>
        </authorList>
    </citation>
    <scope>NUCLEOTIDE SEQUENCE</scope>
</reference>
<keyword evidence="3" id="KW-1185">Reference proteome</keyword>
<organism evidence="2 3">
    <name type="scientific">Rotaria socialis</name>
    <dbReference type="NCBI Taxonomy" id="392032"/>
    <lineage>
        <taxon>Eukaryota</taxon>
        <taxon>Metazoa</taxon>
        <taxon>Spiralia</taxon>
        <taxon>Gnathifera</taxon>
        <taxon>Rotifera</taxon>
        <taxon>Eurotatoria</taxon>
        <taxon>Bdelloidea</taxon>
        <taxon>Philodinida</taxon>
        <taxon>Philodinidae</taxon>
        <taxon>Rotaria</taxon>
    </lineage>
</organism>
<accession>A0A820FNK2</accession>
<evidence type="ECO:0000313" key="3">
    <source>
        <dbReference type="Proteomes" id="UP000663873"/>
    </source>
</evidence>
<evidence type="ECO:0000313" key="2">
    <source>
        <dbReference type="EMBL" id="CAF4263891.1"/>
    </source>
</evidence>
<dbReference type="Proteomes" id="UP000663873">
    <property type="component" value="Unassembled WGS sequence"/>
</dbReference>
<gene>
    <name evidence="1" type="ORF">HFQ381_LOCUS8789</name>
    <name evidence="2" type="ORF">UJA718_LOCUS10337</name>
</gene>
<dbReference type="EMBL" id="CAJOBO010000446">
    <property type="protein sequence ID" value="CAF4223638.1"/>
    <property type="molecule type" value="Genomic_DNA"/>
</dbReference>
<evidence type="ECO:0000313" key="1">
    <source>
        <dbReference type="EMBL" id="CAF4223638.1"/>
    </source>
</evidence>
<comment type="caution">
    <text evidence="2">The sequence shown here is derived from an EMBL/GenBank/DDBJ whole genome shotgun (WGS) entry which is preliminary data.</text>
</comment>
<sequence>MIDHEITFSQKKAHMYRDIIVAFELSTRANTILTVKNNAKHQYALVAPFTPTLKKKWCHTNPLRFREISLYTNLLDIAAVHETILRDALIETKINCTSLLDSTNGFYSKASSNELRPIDFRSSFPPNDSSNGFHLIDYSNGSGRMVR</sequence>
<dbReference type="Proteomes" id="UP000663851">
    <property type="component" value="Unassembled WGS sequence"/>
</dbReference>
<protein>
    <submittedName>
        <fullName evidence="2">Uncharacterized protein</fullName>
    </submittedName>
</protein>
<dbReference type="AlphaFoldDB" id="A0A820FNK2"/>
<proteinExistence type="predicted"/>
<name>A0A820FNK2_9BILA</name>